<comment type="caution">
    <text evidence="2">The sequence shown here is derived from an EMBL/GenBank/DDBJ whole genome shotgun (WGS) entry which is preliminary data.</text>
</comment>
<feature type="compositionally biased region" description="Basic and acidic residues" evidence="1">
    <location>
        <begin position="112"/>
        <end position="135"/>
    </location>
</feature>
<gene>
    <name evidence="2" type="ORF">E8E12_002044</name>
</gene>
<protein>
    <submittedName>
        <fullName evidence="2">Uncharacterized protein</fullName>
    </submittedName>
</protein>
<feature type="region of interest" description="Disordered" evidence="1">
    <location>
        <begin position="1"/>
        <end position="152"/>
    </location>
</feature>
<evidence type="ECO:0000313" key="3">
    <source>
        <dbReference type="Proteomes" id="UP000758155"/>
    </source>
</evidence>
<proteinExistence type="predicted"/>
<evidence type="ECO:0000256" key="1">
    <source>
        <dbReference type="SAM" id="MobiDB-lite"/>
    </source>
</evidence>
<organism evidence="2 3">
    <name type="scientific">Didymella heteroderae</name>
    <dbReference type="NCBI Taxonomy" id="1769908"/>
    <lineage>
        <taxon>Eukaryota</taxon>
        <taxon>Fungi</taxon>
        <taxon>Dikarya</taxon>
        <taxon>Ascomycota</taxon>
        <taxon>Pezizomycotina</taxon>
        <taxon>Dothideomycetes</taxon>
        <taxon>Pleosporomycetidae</taxon>
        <taxon>Pleosporales</taxon>
        <taxon>Pleosporineae</taxon>
        <taxon>Didymellaceae</taxon>
        <taxon>Didymella</taxon>
    </lineage>
</organism>
<accession>A0A9P4WL46</accession>
<dbReference type="Proteomes" id="UP000758155">
    <property type="component" value="Unassembled WGS sequence"/>
</dbReference>
<feature type="compositionally biased region" description="Low complexity" evidence="1">
    <location>
        <begin position="20"/>
        <end position="39"/>
    </location>
</feature>
<dbReference type="EMBL" id="SWKV01000058">
    <property type="protein sequence ID" value="KAF3035411.1"/>
    <property type="molecule type" value="Genomic_DNA"/>
</dbReference>
<dbReference type="AlphaFoldDB" id="A0A9P4WL46"/>
<sequence length="255" mass="27463">MAEASVEEGWTSATTLSKNSSSEDSGSEGSSSEGFSSEELASNSGSEVDVGTINHEHMTESLLDAAEAQSGDKLSGKPAPDANLGAADMIEEAPMERVFEDSEYESSSETSDLLKNKAPEDHRDNDENGPEHSAEDQVSASNSDDDKSVNYGADNASTATIFGGSKHTKMRFDNYSPRLASRIIQGLHGDIEAHETVKRHLNKLYDKAAHKCRVKEATIQHLKGKLLAQKQKTKKLKRKLKAGRRAAGKISAALD</sequence>
<evidence type="ECO:0000313" key="2">
    <source>
        <dbReference type="EMBL" id="KAF3035411.1"/>
    </source>
</evidence>
<name>A0A9P4WL46_9PLEO</name>
<keyword evidence="3" id="KW-1185">Reference proteome</keyword>
<reference evidence="2" key="1">
    <citation type="submission" date="2019-04" db="EMBL/GenBank/DDBJ databases">
        <title>Sequencing of skin fungus with MAO and IRED activity.</title>
        <authorList>
            <person name="Marsaioli A.J."/>
            <person name="Bonatto J.M.C."/>
            <person name="Reis Junior O."/>
        </authorList>
    </citation>
    <scope>NUCLEOTIDE SEQUENCE</scope>
    <source>
        <strain evidence="2">28M1</strain>
    </source>
</reference>